<protein>
    <submittedName>
        <fullName evidence="4">Transcriptional regulator, TetR family</fullName>
    </submittedName>
</protein>
<evidence type="ECO:0000256" key="2">
    <source>
        <dbReference type="PROSITE-ProRule" id="PRU00335"/>
    </source>
</evidence>
<feature type="domain" description="HTH tetR-type" evidence="3">
    <location>
        <begin position="23"/>
        <end position="83"/>
    </location>
</feature>
<dbReference type="STRING" id="1069081.SAMN05660197_0941"/>
<dbReference type="InterPro" id="IPR001647">
    <property type="entry name" value="HTH_TetR"/>
</dbReference>
<dbReference type="Gene3D" id="1.10.10.60">
    <property type="entry name" value="Homeodomain-like"/>
    <property type="match status" value="1"/>
</dbReference>
<keyword evidence="5" id="KW-1185">Reference proteome</keyword>
<dbReference type="InterPro" id="IPR009057">
    <property type="entry name" value="Homeodomain-like_sf"/>
</dbReference>
<evidence type="ECO:0000256" key="1">
    <source>
        <dbReference type="ARBA" id="ARBA00023125"/>
    </source>
</evidence>
<feature type="DNA-binding region" description="H-T-H motif" evidence="2">
    <location>
        <begin position="46"/>
        <end position="65"/>
    </location>
</feature>
<reference evidence="5" key="1">
    <citation type="submission" date="2017-04" db="EMBL/GenBank/DDBJ databases">
        <authorList>
            <person name="Varghese N."/>
            <person name="Submissions S."/>
        </authorList>
    </citation>
    <scope>NUCLEOTIDE SEQUENCE [LARGE SCALE GENOMIC DNA]</scope>
    <source>
        <strain evidence="5">DSM 16512</strain>
    </source>
</reference>
<dbReference type="Gene3D" id="1.10.357.10">
    <property type="entry name" value="Tetracycline Repressor, domain 2"/>
    <property type="match status" value="1"/>
</dbReference>
<dbReference type="GO" id="GO:0003677">
    <property type="term" value="F:DNA binding"/>
    <property type="evidence" value="ECO:0007669"/>
    <property type="project" value="UniProtKB-UniRule"/>
</dbReference>
<dbReference type="Proteomes" id="UP000192602">
    <property type="component" value="Unassembled WGS sequence"/>
</dbReference>
<evidence type="ECO:0000259" key="3">
    <source>
        <dbReference type="PROSITE" id="PS50977"/>
    </source>
</evidence>
<dbReference type="EMBL" id="FWWZ01000001">
    <property type="protein sequence ID" value="SMC09139.1"/>
    <property type="molecule type" value="Genomic_DNA"/>
</dbReference>
<dbReference type="AlphaFoldDB" id="A0A1W1WSF7"/>
<sequence>MLSYNGFKEEVMMKETIKQKIKETKKEILLEVISELFEQKGFADLKMQDIAKHLDMSIGALYKIFASKEDLLLAYIEFEIKKFYSMLQEQTNNIDDPLLCLQHYVNLKFEVFKQKRRALEDPLMGDPLFFLKMGKKEYMLIEPILALLASWFEKLHAQTPLREHDFLKLAFLFNSYTNGYVEYWIVHNKDLNPTQVVELFLQGVGK</sequence>
<dbReference type="InterPro" id="IPR050624">
    <property type="entry name" value="HTH-type_Tx_Regulator"/>
</dbReference>
<dbReference type="PROSITE" id="PS50977">
    <property type="entry name" value="HTH_TETR_2"/>
    <property type="match status" value="1"/>
</dbReference>
<dbReference type="PRINTS" id="PR00455">
    <property type="entry name" value="HTHTETR"/>
</dbReference>
<proteinExistence type="predicted"/>
<accession>A0A1W1WSF7</accession>
<evidence type="ECO:0000313" key="5">
    <source>
        <dbReference type="Proteomes" id="UP000192602"/>
    </source>
</evidence>
<name>A0A1W1WSF7_9BACT</name>
<dbReference type="PANTHER" id="PTHR43479:SF11">
    <property type="entry name" value="ACREF_ENVCD OPERON REPRESSOR-RELATED"/>
    <property type="match status" value="1"/>
</dbReference>
<organism evidence="4 5">
    <name type="scientific">Nitratiruptor tergarcus DSM 16512</name>
    <dbReference type="NCBI Taxonomy" id="1069081"/>
    <lineage>
        <taxon>Bacteria</taxon>
        <taxon>Pseudomonadati</taxon>
        <taxon>Campylobacterota</taxon>
        <taxon>Epsilonproteobacteria</taxon>
        <taxon>Nautiliales</taxon>
        <taxon>Nitratiruptoraceae</taxon>
        <taxon>Nitratiruptor</taxon>
    </lineage>
</organism>
<dbReference type="SUPFAM" id="SSF46689">
    <property type="entry name" value="Homeodomain-like"/>
    <property type="match status" value="1"/>
</dbReference>
<dbReference type="PANTHER" id="PTHR43479">
    <property type="entry name" value="ACREF/ENVCD OPERON REPRESSOR-RELATED"/>
    <property type="match status" value="1"/>
</dbReference>
<dbReference type="Pfam" id="PF00440">
    <property type="entry name" value="TetR_N"/>
    <property type="match status" value="1"/>
</dbReference>
<evidence type="ECO:0000313" key="4">
    <source>
        <dbReference type="EMBL" id="SMC09139.1"/>
    </source>
</evidence>
<keyword evidence="1 2" id="KW-0238">DNA-binding</keyword>
<gene>
    <name evidence="4" type="ORF">SAMN05660197_0941</name>
</gene>